<dbReference type="EMBL" id="GBXM01073046">
    <property type="protein sequence ID" value="JAH35531.1"/>
    <property type="molecule type" value="Transcribed_RNA"/>
</dbReference>
<reference evidence="2" key="1">
    <citation type="submission" date="2014-11" db="EMBL/GenBank/DDBJ databases">
        <authorList>
            <person name="Amaro Gonzalez C."/>
        </authorList>
    </citation>
    <scope>NUCLEOTIDE SEQUENCE</scope>
</reference>
<sequence>MASLSPAPLQEGGREKNKKNFERSETEMAFKYYFDYIQLVL</sequence>
<dbReference type="AlphaFoldDB" id="A0A0E9S2L6"/>
<reference evidence="2" key="2">
    <citation type="journal article" date="2015" name="Fish Shellfish Immunol.">
        <title>Early steps in the European eel (Anguilla anguilla)-Vibrio vulnificus interaction in the gills: Role of the RtxA13 toxin.</title>
        <authorList>
            <person name="Callol A."/>
            <person name="Pajuelo D."/>
            <person name="Ebbesson L."/>
            <person name="Teles M."/>
            <person name="MacKenzie S."/>
            <person name="Amaro C."/>
        </authorList>
    </citation>
    <scope>NUCLEOTIDE SEQUENCE</scope>
</reference>
<evidence type="ECO:0000256" key="1">
    <source>
        <dbReference type="SAM" id="MobiDB-lite"/>
    </source>
</evidence>
<proteinExistence type="predicted"/>
<protein>
    <submittedName>
        <fullName evidence="2">Uncharacterized protein</fullName>
    </submittedName>
</protein>
<organism evidence="2">
    <name type="scientific">Anguilla anguilla</name>
    <name type="common">European freshwater eel</name>
    <name type="synonym">Muraena anguilla</name>
    <dbReference type="NCBI Taxonomy" id="7936"/>
    <lineage>
        <taxon>Eukaryota</taxon>
        <taxon>Metazoa</taxon>
        <taxon>Chordata</taxon>
        <taxon>Craniata</taxon>
        <taxon>Vertebrata</taxon>
        <taxon>Euteleostomi</taxon>
        <taxon>Actinopterygii</taxon>
        <taxon>Neopterygii</taxon>
        <taxon>Teleostei</taxon>
        <taxon>Anguilliformes</taxon>
        <taxon>Anguillidae</taxon>
        <taxon>Anguilla</taxon>
    </lineage>
</organism>
<name>A0A0E9S2L6_ANGAN</name>
<accession>A0A0E9S2L6</accession>
<evidence type="ECO:0000313" key="2">
    <source>
        <dbReference type="EMBL" id="JAH35531.1"/>
    </source>
</evidence>
<feature type="region of interest" description="Disordered" evidence="1">
    <location>
        <begin position="1"/>
        <end position="20"/>
    </location>
</feature>